<dbReference type="Gramene" id="OMO62356">
    <property type="protein sequence ID" value="OMO62356"/>
    <property type="gene ID" value="CCACVL1_22873"/>
</dbReference>
<comment type="caution">
    <text evidence="1">The sequence shown here is derived from an EMBL/GenBank/DDBJ whole genome shotgun (WGS) entry which is preliminary data.</text>
</comment>
<evidence type="ECO:0000313" key="2">
    <source>
        <dbReference type="Proteomes" id="UP000188268"/>
    </source>
</evidence>
<protein>
    <submittedName>
        <fullName evidence="1">Uncharacterized protein</fullName>
    </submittedName>
</protein>
<reference evidence="1 2" key="1">
    <citation type="submission" date="2013-09" db="EMBL/GenBank/DDBJ databases">
        <title>Corchorus capsularis genome sequencing.</title>
        <authorList>
            <person name="Alam M."/>
            <person name="Haque M.S."/>
            <person name="Islam M.S."/>
            <person name="Emdad E.M."/>
            <person name="Islam M.M."/>
            <person name="Ahmed B."/>
            <person name="Halim A."/>
            <person name="Hossen Q.M.M."/>
            <person name="Hossain M.Z."/>
            <person name="Ahmed R."/>
            <person name="Khan M.M."/>
            <person name="Islam R."/>
            <person name="Rashid M.M."/>
            <person name="Khan S.A."/>
            <person name="Rahman M.S."/>
            <person name="Alam M."/>
        </authorList>
    </citation>
    <scope>NUCLEOTIDE SEQUENCE [LARGE SCALE GENOMIC DNA]</scope>
    <source>
        <strain evidence="2">cv. CVL-1</strain>
        <tissue evidence="1">Whole seedling</tissue>
    </source>
</reference>
<proteinExistence type="predicted"/>
<accession>A0A1R3GWC8</accession>
<keyword evidence="2" id="KW-1185">Reference proteome</keyword>
<dbReference type="AlphaFoldDB" id="A0A1R3GWC8"/>
<gene>
    <name evidence="1" type="ORF">CCACVL1_22873</name>
</gene>
<organism evidence="1 2">
    <name type="scientific">Corchorus capsularis</name>
    <name type="common">Jute</name>
    <dbReference type="NCBI Taxonomy" id="210143"/>
    <lineage>
        <taxon>Eukaryota</taxon>
        <taxon>Viridiplantae</taxon>
        <taxon>Streptophyta</taxon>
        <taxon>Embryophyta</taxon>
        <taxon>Tracheophyta</taxon>
        <taxon>Spermatophyta</taxon>
        <taxon>Magnoliopsida</taxon>
        <taxon>eudicotyledons</taxon>
        <taxon>Gunneridae</taxon>
        <taxon>Pentapetalae</taxon>
        <taxon>rosids</taxon>
        <taxon>malvids</taxon>
        <taxon>Malvales</taxon>
        <taxon>Malvaceae</taxon>
        <taxon>Grewioideae</taxon>
        <taxon>Apeibeae</taxon>
        <taxon>Corchorus</taxon>
    </lineage>
</organism>
<sequence>MDVNAINKRYFCNTGDGMAATEK</sequence>
<dbReference type="Proteomes" id="UP000188268">
    <property type="component" value="Unassembled WGS sequence"/>
</dbReference>
<dbReference type="EMBL" id="AWWV01013258">
    <property type="protein sequence ID" value="OMO62356.1"/>
    <property type="molecule type" value="Genomic_DNA"/>
</dbReference>
<name>A0A1R3GWC8_COCAP</name>
<evidence type="ECO:0000313" key="1">
    <source>
        <dbReference type="EMBL" id="OMO62356.1"/>
    </source>
</evidence>